<proteinExistence type="inferred from homology"/>
<dbReference type="InterPro" id="IPR050281">
    <property type="entry name" value="Flavin_monoamine_oxidase"/>
</dbReference>
<accession>A0A926NYH7</accession>
<comment type="similarity">
    <text evidence="2">Belongs to the tryptophan 2-monooxygenase family.</text>
</comment>
<evidence type="ECO:0000256" key="6">
    <source>
        <dbReference type="ARBA" id="ARBA00047321"/>
    </source>
</evidence>
<dbReference type="AlphaFoldDB" id="A0A926NYH7"/>
<keyword evidence="5" id="KW-0073">Auxin biosynthesis</keyword>
<comment type="pathway">
    <text evidence="1">Plant hormone metabolism; auxin biosynthesis.</text>
</comment>
<dbReference type="GO" id="GO:0050361">
    <property type="term" value="F:tryptophan 2-monooxygenase activity"/>
    <property type="evidence" value="ECO:0007669"/>
    <property type="project" value="UniProtKB-EC"/>
</dbReference>
<reference evidence="8" key="1">
    <citation type="submission" date="2020-05" db="EMBL/GenBank/DDBJ databases">
        <title>Identification of trans-AT polyketide cluster in two marine bacteria, producers of a novel glutaramide-containing polyketide sesbanimide D and analogs.</title>
        <authorList>
            <person name="Kacar D."/>
            <person name="Rodriguez P."/>
            <person name="Canedo L."/>
            <person name="Gonzalez E."/>
            <person name="Galan B."/>
            <person name="De La Calle F."/>
            <person name="Garcia J.L."/>
        </authorList>
    </citation>
    <scope>NUCLEOTIDE SEQUENCE</scope>
    <source>
        <strain evidence="8">PHM038</strain>
    </source>
</reference>
<dbReference type="SUPFAM" id="SSF54373">
    <property type="entry name" value="FAD-linked reductases, C-terminal domain"/>
    <property type="match status" value="1"/>
</dbReference>
<dbReference type="InterPro" id="IPR036188">
    <property type="entry name" value="FAD/NAD-bd_sf"/>
</dbReference>
<dbReference type="Pfam" id="PF01593">
    <property type="entry name" value="Amino_oxidase"/>
    <property type="match status" value="1"/>
</dbReference>
<dbReference type="EC" id="1.13.12.3" evidence="3"/>
<protein>
    <recommendedName>
        <fullName evidence="4">Tryptophan 2-monooxygenase</fullName>
        <ecNumber evidence="3">1.13.12.3</ecNumber>
    </recommendedName>
</protein>
<evidence type="ECO:0000256" key="5">
    <source>
        <dbReference type="ARBA" id="ARBA00023070"/>
    </source>
</evidence>
<dbReference type="GO" id="GO:0009851">
    <property type="term" value="P:auxin biosynthetic process"/>
    <property type="evidence" value="ECO:0007669"/>
    <property type="project" value="UniProtKB-KW"/>
</dbReference>
<gene>
    <name evidence="8" type="ORF">HK439_10175</name>
</gene>
<evidence type="ECO:0000313" key="9">
    <source>
        <dbReference type="Proteomes" id="UP000598467"/>
    </source>
</evidence>
<evidence type="ECO:0000256" key="3">
    <source>
        <dbReference type="ARBA" id="ARBA00012535"/>
    </source>
</evidence>
<dbReference type="Gene3D" id="3.90.660.10">
    <property type="match status" value="1"/>
</dbReference>
<organism evidence="8 9">
    <name type="scientific">Roseibium aggregatum</name>
    <dbReference type="NCBI Taxonomy" id="187304"/>
    <lineage>
        <taxon>Bacteria</taxon>
        <taxon>Pseudomonadati</taxon>
        <taxon>Pseudomonadota</taxon>
        <taxon>Alphaproteobacteria</taxon>
        <taxon>Hyphomicrobiales</taxon>
        <taxon>Stappiaceae</taxon>
        <taxon>Roseibium</taxon>
    </lineage>
</organism>
<sequence length="406" mass="43425">MSGLAAARTLKDAGWDVLVLEARNRIGGRIDTDRSLGEVLERGANWIHGVNGNPLMKLARQAGADPVETDYDELLAFGPDGALLPDAVPEKAEARYETLLDRIDARLDKDEDRPLLTALLSEMPRFLDDPLLCALGADTEADTGGRLEDLSAYYFDEDDAFDGPDAILEGGYDRICGLLARDLTIRLNETVRTIQHGSGHAVVETDAGKYQADHVICTVPLGVLKAGAIRFDPPLPARQAKAIDRIGFGHMAKLALTFDTPVWPGDPHFFLNADATRGRWPSIFNLRAVTGQDSLMLICSGDAALKADGMSDAVIIADAMATLRRLFGSALPAPAGVMRSAWSKDAFARGVYSFAAVGSTPSDFDALAQPSGPALRLAGEHTTARYRGTVHGAYLSGLQAADGLLK</sequence>
<comment type="caution">
    <text evidence="8">The sequence shown here is derived from an EMBL/GenBank/DDBJ whole genome shotgun (WGS) entry which is preliminary data.</text>
</comment>
<dbReference type="Gene3D" id="3.50.50.60">
    <property type="entry name" value="FAD/NAD(P)-binding domain"/>
    <property type="match status" value="1"/>
</dbReference>
<evidence type="ECO:0000313" key="8">
    <source>
        <dbReference type="EMBL" id="MBD1546631.1"/>
    </source>
</evidence>
<feature type="domain" description="Amine oxidase" evidence="7">
    <location>
        <begin position="1"/>
        <end position="404"/>
    </location>
</feature>
<evidence type="ECO:0000259" key="7">
    <source>
        <dbReference type="Pfam" id="PF01593"/>
    </source>
</evidence>
<dbReference type="InterPro" id="IPR002937">
    <property type="entry name" value="Amino_oxidase"/>
</dbReference>
<name>A0A926NYH7_9HYPH</name>
<evidence type="ECO:0000256" key="4">
    <source>
        <dbReference type="ARBA" id="ARBA00017871"/>
    </source>
</evidence>
<dbReference type="PANTHER" id="PTHR10742:SF410">
    <property type="entry name" value="LYSINE-SPECIFIC HISTONE DEMETHYLASE 2"/>
    <property type="match status" value="1"/>
</dbReference>
<dbReference type="PANTHER" id="PTHR10742">
    <property type="entry name" value="FLAVIN MONOAMINE OXIDASE"/>
    <property type="match status" value="1"/>
</dbReference>
<dbReference type="Proteomes" id="UP000598467">
    <property type="component" value="Unassembled WGS sequence"/>
</dbReference>
<dbReference type="EMBL" id="JABFCZ010000010">
    <property type="protein sequence ID" value="MBD1546631.1"/>
    <property type="molecule type" value="Genomic_DNA"/>
</dbReference>
<dbReference type="SUPFAM" id="SSF51905">
    <property type="entry name" value="FAD/NAD(P)-binding domain"/>
    <property type="match status" value="1"/>
</dbReference>
<evidence type="ECO:0000256" key="1">
    <source>
        <dbReference type="ARBA" id="ARBA00004814"/>
    </source>
</evidence>
<evidence type="ECO:0000256" key="2">
    <source>
        <dbReference type="ARBA" id="ARBA00005833"/>
    </source>
</evidence>
<comment type="catalytic activity">
    <reaction evidence="6">
        <text>L-tryptophan + O2 = indole-3-acetamide + CO2 + H2O</text>
        <dbReference type="Rhea" id="RHEA:16165"/>
        <dbReference type="ChEBI" id="CHEBI:15377"/>
        <dbReference type="ChEBI" id="CHEBI:15379"/>
        <dbReference type="ChEBI" id="CHEBI:16031"/>
        <dbReference type="ChEBI" id="CHEBI:16526"/>
        <dbReference type="ChEBI" id="CHEBI:57912"/>
        <dbReference type="EC" id="1.13.12.3"/>
    </reaction>
</comment>